<dbReference type="PANTHER" id="PTHR31301">
    <property type="entry name" value="LOB DOMAIN-CONTAINING PROTEIN 4-RELATED"/>
    <property type="match status" value="1"/>
</dbReference>
<dbReference type="Proteomes" id="UP000036987">
    <property type="component" value="Unassembled WGS sequence"/>
</dbReference>
<comment type="similarity">
    <text evidence="1">Belongs to the LOB domain-containing protein family.</text>
</comment>
<keyword evidence="5" id="KW-1185">Reference proteome</keyword>
<dbReference type="STRING" id="29655.A0A0K9NLD5"/>
<reference evidence="5" key="1">
    <citation type="journal article" date="2016" name="Nature">
        <title>The genome of the seagrass Zostera marina reveals angiosperm adaptation to the sea.</title>
        <authorList>
            <person name="Olsen J.L."/>
            <person name="Rouze P."/>
            <person name="Verhelst B."/>
            <person name="Lin Y.-C."/>
            <person name="Bayer T."/>
            <person name="Collen J."/>
            <person name="Dattolo E."/>
            <person name="De Paoli E."/>
            <person name="Dittami S."/>
            <person name="Maumus F."/>
            <person name="Michel G."/>
            <person name="Kersting A."/>
            <person name="Lauritano C."/>
            <person name="Lohaus R."/>
            <person name="Toepel M."/>
            <person name="Tonon T."/>
            <person name="Vanneste K."/>
            <person name="Amirebrahimi M."/>
            <person name="Brakel J."/>
            <person name="Bostroem C."/>
            <person name="Chovatia M."/>
            <person name="Grimwood J."/>
            <person name="Jenkins J.W."/>
            <person name="Jueterbock A."/>
            <person name="Mraz A."/>
            <person name="Stam W.T."/>
            <person name="Tice H."/>
            <person name="Bornberg-Bauer E."/>
            <person name="Green P.J."/>
            <person name="Pearson G.A."/>
            <person name="Procaccini G."/>
            <person name="Duarte C.M."/>
            <person name="Schmutz J."/>
            <person name="Reusch T.B.H."/>
            <person name="Van de Peer Y."/>
        </authorList>
    </citation>
    <scope>NUCLEOTIDE SEQUENCE [LARGE SCALE GENOMIC DNA]</scope>
    <source>
        <strain evidence="5">cv. Finnish</strain>
    </source>
</reference>
<dbReference type="GO" id="GO:0005634">
    <property type="term" value="C:nucleus"/>
    <property type="evidence" value="ECO:0000318"/>
    <property type="project" value="GO_Central"/>
</dbReference>
<sequence>MMLGCKSSATATTNFISSAYRDSRHDDGSSKRLKRDLEAPPSSLLQGGVLNTITPCAACKLLRRRCTDQCPFSPYFSPQDPNKFASVHKVFGASNVSKMLMDVPETQRFDTASSLVYEANIRLRDPVYGCMGVVASLQRQVQVMEMELNKLRTQFMKMRYRYTNNGSTVLPTFHAPMGVAACRAQSNMPMPTSLSSLPPPPQTLNGNGPQFSTFGFN</sequence>
<dbReference type="Pfam" id="PF03195">
    <property type="entry name" value="LOB"/>
    <property type="match status" value="1"/>
</dbReference>
<evidence type="ECO:0000313" key="4">
    <source>
        <dbReference type="EMBL" id="KMZ57584.1"/>
    </source>
</evidence>
<comment type="caution">
    <text evidence="4">The sequence shown here is derived from an EMBL/GenBank/DDBJ whole genome shotgun (WGS) entry which is preliminary data.</text>
</comment>
<dbReference type="GO" id="GO:0006355">
    <property type="term" value="P:regulation of DNA-templated transcription"/>
    <property type="evidence" value="ECO:0000318"/>
    <property type="project" value="GO_Central"/>
</dbReference>
<organism evidence="4 5">
    <name type="scientific">Zostera marina</name>
    <name type="common">Eelgrass</name>
    <dbReference type="NCBI Taxonomy" id="29655"/>
    <lineage>
        <taxon>Eukaryota</taxon>
        <taxon>Viridiplantae</taxon>
        <taxon>Streptophyta</taxon>
        <taxon>Embryophyta</taxon>
        <taxon>Tracheophyta</taxon>
        <taxon>Spermatophyta</taxon>
        <taxon>Magnoliopsida</taxon>
        <taxon>Liliopsida</taxon>
        <taxon>Zosteraceae</taxon>
        <taxon>Zostera</taxon>
    </lineage>
</organism>
<evidence type="ECO:0000256" key="1">
    <source>
        <dbReference type="ARBA" id="ARBA00005474"/>
    </source>
</evidence>
<feature type="domain" description="LOB" evidence="3">
    <location>
        <begin position="54"/>
        <end position="155"/>
    </location>
</feature>
<dbReference type="AlphaFoldDB" id="A0A0K9NLD5"/>
<accession>A0A0K9NLD5</accession>
<dbReference type="InterPro" id="IPR004883">
    <property type="entry name" value="LOB"/>
</dbReference>
<gene>
    <name evidence="4" type="ORF">ZOSMA_84G00210</name>
</gene>
<dbReference type="PROSITE" id="PS50891">
    <property type="entry name" value="LOB"/>
    <property type="match status" value="1"/>
</dbReference>
<dbReference type="PANTHER" id="PTHR31301:SF87">
    <property type="entry name" value="LOB DOMAIN-CONTAINING PROTEIN 15"/>
    <property type="match status" value="1"/>
</dbReference>
<evidence type="ECO:0000256" key="2">
    <source>
        <dbReference type="SAM" id="MobiDB-lite"/>
    </source>
</evidence>
<protein>
    <submittedName>
        <fullName evidence="4">Putative LOB domain-containing protein</fullName>
    </submittedName>
</protein>
<dbReference type="SMR" id="A0A0K9NLD5"/>
<evidence type="ECO:0000259" key="3">
    <source>
        <dbReference type="PROSITE" id="PS50891"/>
    </source>
</evidence>
<evidence type="ECO:0000313" key="5">
    <source>
        <dbReference type="Proteomes" id="UP000036987"/>
    </source>
</evidence>
<name>A0A0K9NLD5_ZOSMR</name>
<dbReference type="EMBL" id="LFYR01002048">
    <property type="protein sequence ID" value="KMZ57584.1"/>
    <property type="molecule type" value="Genomic_DNA"/>
</dbReference>
<dbReference type="OrthoDB" id="1927167at2759"/>
<feature type="compositionally biased region" description="Polar residues" evidence="2">
    <location>
        <begin position="206"/>
        <end position="217"/>
    </location>
</feature>
<proteinExistence type="inferred from homology"/>
<feature type="region of interest" description="Disordered" evidence="2">
    <location>
        <begin position="190"/>
        <end position="217"/>
    </location>
</feature>
<dbReference type="GO" id="GO:0001216">
    <property type="term" value="F:DNA-binding transcription activator activity"/>
    <property type="evidence" value="ECO:0000318"/>
    <property type="project" value="GO_Central"/>
</dbReference>